<keyword evidence="2 5" id="KW-0812">Transmembrane</keyword>
<feature type="transmembrane region" description="Helical" evidence="5">
    <location>
        <begin position="12"/>
        <end position="33"/>
    </location>
</feature>
<feature type="transmembrane region" description="Helical" evidence="5">
    <location>
        <begin position="376"/>
        <end position="398"/>
    </location>
</feature>
<dbReference type="RefSeq" id="WP_254748470.1">
    <property type="nucleotide sequence ID" value="NZ_JANCLV010000003.1"/>
</dbReference>
<dbReference type="InterPro" id="IPR036259">
    <property type="entry name" value="MFS_trans_sf"/>
</dbReference>
<dbReference type="Proteomes" id="UP001524318">
    <property type="component" value="Unassembled WGS sequence"/>
</dbReference>
<evidence type="ECO:0000313" key="7">
    <source>
        <dbReference type="EMBL" id="MCP8999298.1"/>
    </source>
</evidence>
<proteinExistence type="predicted"/>
<protein>
    <submittedName>
        <fullName evidence="7">MFS transporter</fullName>
    </submittedName>
</protein>
<dbReference type="InterPro" id="IPR020846">
    <property type="entry name" value="MFS_dom"/>
</dbReference>
<comment type="caution">
    <text evidence="7">The sequence shown here is derived from an EMBL/GenBank/DDBJ whole genome shotgun (WGS) entry which is preliminary data.</text>
</comment>
<dbReference type="InterPro" id="IPR011701">
    <property type="entry name" value="MFS"/>
</dbReference>
<name>A0ABT1LLF2_9MICC</name>
<feature type="transmembrane region" description="Helical" evidence="5">
    <location>
        <begin position="258"/>
        <end position="280"/>
    </location>
</feature>
<evidence type="ECO:0000256" key="2">
    <source>
        <dbReference type="ARBA" id="ARBA00022692"/>
    </source>
</evidence>
<dbReference type="InterPro" id="IPR053160">
    <property type="entry name" value="MFS_DHA3_Transporter"/>
</dbReference>
<feature type="transmembrane region" description="Helical" evidence="5">
    <location>
        <begin position="73"/>
        <end position="93"/>
    </location>
</feature>
<keyword evidence="3 5" id="KW-1133">Transmembrane helix</keyword>
<evidence type="ECO:0000259" key="6">
    <source>
        <dbReference type="PROSITE" id="PS50850"/>
    </source>
</evidence>
<evidence type="ECO:0000313" key="8">
    <source>
        <dbReference type="Proteomes" id="UP001524318"/>
    </source>
</evidence>
<keyword evidence="8" id="KW-1185">Reference proteome</keyword>
<feature type="transmembrane region" description="Helical" evidence="5">
    <location>
        <begin position="145"/>
        <end position="166"/>
    </location>
</feature>
<feature type="transmembrane region" description="Helical" evidence="5">
    <location>
        <begin position="350"/>
        <end position="370"/>
    </location>
</feature>
<feature type="domain" description="Major facilitator superfamily (MFS) profile" evidence="6">
    <location>
        <begin position="224"/>
        <end position="418"/>
    </location>
</feature>
<evidence type="ECO:0000256" key="5">
    <source>
        <dbReference type="SAM" id="Phobius"/>
    </source>
</evidence>
<sequence length="418" mass="44437">MNATARKIQRIYLTLTLGNTLAASFIWGINTLFLLDAGLSNLEAFAANAFFTAGMVLFEVPTGVIADGWGRRVSFLLGTVTLAASTYLYYLLWQLSAPFWAWAVVSVLLGLGFTFFSGAVEAWLVDALRFSGYDGELEAVFGRALMVSGIAMLAGSTGGGVIAQATDLGVPFLLRVGVLLAMFGVAFWLMRDVGFTPERSPHPLKASRDVLSASIDNGLKNPPVRYIMLAAPFSAGVGIYVFYALQPYLLELFGDPRAYSVAGLAAGIVAGAQVVGGWLAPMVRRVVRKRTTVLVVSSSMGALILVALGITRVFWVALLLLVLWALISAAGTPVRQAYLNDMIASKQRATVLSFDSLMGSSGGIVVQPLMGRAADVYGYPLSLAISGVIELFAVPFLLASRRRRSPADTATTEAGTPA</sequence>
<dbReference type="PANTHER" id="PTHR23530">
    <property type="entry name" value="TRANSPORT PROTEIN-RELATED"/>
    <property type="match status" value="1"/>
</dbReference>
<dbReference type="PROSITE" id="PS50850">
    <property type="entry name" value="MFS"/>
    <property type="match status" value="1"/>
</dbReference>
<feature type="transmembrane region" description="Helical" evidence="5">
    <location>
        <begin position="99"/>
        <end position="124"/>
    </location>
</feature>
<dbReference type="EMBL" id="JANCLV010000003">
    <property type="protein sequence ID" value="MCP8999298.1"/>
    <property type="molecule type" value="Genomic_DNA"/>
</dbReference>
<comment type="subcellular location">
    <subcellularLocation>
        <location evidence="1">Cell membrane</location>
        <topology evidence="1">Multi-pass membrane protein</topology>
    </subcellularLocation>
</comment>
<feature type="transmembrane region" description="Helical" evidence="5">
    <location>
        <begin position="226"/>
        <end position="246"/>
    </location>
</feature>
<gene>
    <name evidence="7" type="ORF">NFC73_06030</name>
</gene>
<evidence type="ECO:0000256" key="4">
    <source>
        <dbReference type="ARBA" id="ARBA00023136"/>
    </source>
</evidence>
<dbReference type="PANTHER" id="PTHR23530:SF1">
    <property type="entry name" value="PERMEASE, MAJOR FACILITATOR SUPERFAMILY-RELATED"/>
    <property type="match status" value="1"/>
</dbReference>
<dbReference type="Gene3D" id="1.20.1250.20">
    <property type="entry name" value="MFS general substrate transporter like domains"/>
    <property type="match status" value="1"/>
</dbReference>
<keyword evidence="4 5" id="KW-0472">Membrane</keyword>
<accession>A0ABT1LLF2</accession>
<evidence type="ECO:0000256" key="3">
    <source>
        <dbReference type="ARBA" id="ARBA00022989"/>
    </source>
</evidence>
<feature type="transmembrane region" description="Helical" evidence="5">
    <location>
        <begin position="45"/>
        <end position="66"/>
    </location>
</feature>
<dbReference type="SUPFAM" id="SSF103473">
    <property type="entry name" value="MFS general substrate transporter"/>
    <property type="match status" value="1"/>
</dbReference>
<dbReference type="Pfam" id="PF07690">
    <property type="entry name" value="MFS_1"/>
    <property type="match status" value="1"/>
</dbReference>
<feature type="transmembrane region" description="Helical" evidence="5">
    <location>
        <begin position="172"/>
        <end position="190"/>
    </location>
</feature>
<feature type="transmembrane region" description="Helical" evidence="5">
    <location>
        <begin position="316"/>
        <end position="338"/>
    </location>
</feature>
<reference evidence="7 8" key="1">
    <citation type="submission" date="2022-06" db="EMBL/GenBank/DDBJ databases">
        <title>Pseudarthrobacter sp. strain RMG13 Genome sequencing and assembly.</title>
        <authorList>
            <person name="Kim I."/>
        </authorList>
    </citation>
    <scope>NUCLEOTIDE SEQUENCE [LARGE SCALE GENOMIC DNA]</scope>
    <source>
        <strain evidence="7 8">RMG13</strain>
    </source>
</reference>
<feature type="transmembrane region" description="Helical" evidence="5">
    <location>
        <begin position="292"/>
        <end position="310"/>
    </location>
</feature>
<evidence type="ECO:0000256" key="1">
    <source>
        <dbReference type="ARBA" id="ARBA00004651"/>
    </source>
</evidence>
<organism evidence="7 8">
    <name type="scientific">Pseudarthrobacter humi</name>
    <dbReference type="NCBI Taxonomy" id="2952523"/>
    <lineage>
        <taxon>Bacteria</taxon>
        <taxon>Bacillati</taxon>
        <taxon>Actinomycetota</taxon>
        <taxon>Actinomycetes</taxon>
        <taxon>Micrococcales</taxon>
        <taxon>Micrococcaceae</taxon>
        <taxon>Pseudarthrobacter</taxon>
    </lineage>
</organism>